<keyword evidence="5 7" id="KW-0472">Membrane</keyword>
<dbReference type="EMBL" id="KK852872">
    <property type="protein sequence ID" value="KDR14566.1"/>
    <property type="molecule type" value="Genomic_DNA"/>
</dbReference>
<dbReference type="Pfam" id="PF12832">
    <property type="entry name" value="MFS_1_like"/>
    <property type="match status" value="1"/>
</dbReference>
<evidence type="ECO:0000256" key="4">
    <source>
        <dbReference type="ARBA" id="ARBA00022989"/>
    </source>
</evidence>
<keyword evidence="3 7" id="KW-0812">Transmembrane</keyword>
<evidence type="ECO:0000256" key="3">
    <source>
        <dbReference type="ARBA" id="ARBA00022692"/>
    </source>
</evidence>
<evidence type="ECO:0000259" key="8">
    <source>
        <dbReference type="Pfam" id="PF12832"/>
    </source>
</evidence>
<evidence type="ECO:0000313" key="9">
    <source>
        <dbReference type="EMBL" id="KDR14566.1"/>
    </source>
</evidence>
<dbReference type="GO" id="GO:0016020">
    <property type="term" value="C:membrane"/>
    <property type="evidence" value="ECO:0007669"/>
    <property type="project" value="UniProtKB-SubCell"/>
</dbReference>
<accession>A0A067QW62</accession>
<feature type="transmembrane region" description="Helical" evidence="7">
    <location>
        <begin position="26"/>
        <end position="46"/>
    </location>
</feature>
<feature type="compositionally biased region" description="Acidic residues" evidence="6">
    <location>
        <begin position="218"/>
        <end position="233"/>
    </location>
</feature>
<dbReference type="PANTHER" id="PTHR16172:SF27">
    <property type="entry name" value="FI19426P1"/>
    <property type="match status" value="1"/>
</dbReference>
<evidence type="ECO:0000256" key="6">
    <source>
        <dbReference type="SAM" id="MobiDB-lite"/>
    </source>
</evidence>
<evidence type="ECO:0000313" key="10">
    <source>
        <dbReference type="Proteomes" id="UP000027135"/>
    </source>
</evidence>
<feature type="transmembrane region" description="Helical" evidence="7">
    <location>
        <begin position="631"/>
        <end position="654"/>
    </location>
</feature>
<feature type="transmembrane region" description="Helical" evidence="7">
    <location>
        <begin position="98"/>
        <end position="120"/>
    </location>
</feature>
<name>A0A067QW62_ZOONE</name>
<dbReference type="InterPro" id="IPR051717">
    <property type="entry name" value="MFS_MFSD6"/>
</dbReference>
<evidence type="ECO:0000256" key="5">
    <source>
        <dbReference type="ARBA" id="ARBA00023136"/>
    </source>
</evidence>
<keyword evidence="4 7" id="KW-1133">Transmembrane helix</keyword>
<dbReference type="AlphaFoldDB" id="A0A067QW62"/>
<proteinExistence type="inferred from homology"/>
<feature type="domain" description="Major facilitator superfamily associated" evidence="8">
    <location>
        <begin position="26"/>
        <end position="626"/>
    </location>
</feature>
<dbReference type="PANTHER" id="PTHR16172">
    <property type="entry name" value="MAJOR FACILITATOR SUPERFAMILY DOMAIN-CONTAINING PROTEIN 6-LIKE"/>
    <property type="match status" value="1"/>
</dbReference>
<comment type="similarity">
    <text evidence="2">Belongs to the major facilitator superfamily. MFSD6 family.</text>
</comment>
<reference evidence="9 10" key="1">
    <citation type="journal article" date="2014" name="Nat. Commun.">
        <title>Molecular traces of alternative social organization in a termite genome.</title>
        <authorList>
            <person name="Terrapon N."/>
            <person name="Li C."/>
            <person name="Robertson H.M."/>
            <person name="Ji L."/>
            <person name="Meng X."/>
            <person name="Booth W."/>
            <person name="Chen Z."/>
            <person name="Childers C.P."/>
            <person name="Glastad K.M."/>
            <person name="Gokhale K."/>
            <person name="Gowin J."/>
            <person name="Gronenberg W."/>
            <person name="Hermansen R.A."/>
            <person name="Hu H."/>
            <person name="Hunt B.G."/>
            <person name="Huylmans A.K."/>
            <person name="Khalil S.M."/>
            <person name="Mitchell R.D."/>
            <person name="Munoz-Torres M.C."/>
            <person name="Mustard J.A."/>
            <person name="Pan H."/>
            <person name="Reese J.T."/>
            <person name="Scharf M.E."/>
            <person name="Sun F."/>
            <person name="Vogel H."/>
            <person name="Xiao J."/>
            <person name="Yang W."/>
            <person name="Yang Z."/>
            <person name="Yang Z."/>
            <person name="Zhou J."/>
            <person name="Zhu J."/>
            <person name="Brent C.S."/>
            <person name="Elsik C.G."/>
            <person name="Goodisman M.A."/>
            <person name="Liberles D.A."/>
            <person name="Roe R.M."/>
            <person name="Vargo E.L."/>
            <person name="Vilcinskas A."/>
            <person name="Wang J."/>
            <person name="Bornberg-Bauer E."/>
            <person name="Korb J."/>
            <person name="Zhang G."/>
            <person name="Liebig J."/>
        </authorList>
    </citation>
    <scope>NUCLEOTIDE SEQUENCE [LARGE SCALE GENOMIC DNA]</scope>
    <source>
        <tissue evidence="9">Whole organism</tissue>
    </source>
</reference>
<gene>
    <name evidence="9" type="ORF">L798_11298</name>
</gene>
<feature type="transmembrane region" description="Helical" evidence="7">
    <location>
        <begin position="468"/>
        <end position="489"/>
    </location>
</feature>
<dbReference type="FunCoup" id="A0A067QW62">
    <property type="interactions" value="56"/>
</dbReference>
<comment type="subcellular location">
    <subcellularLocation>
        <location evidence="1">Membrane</location>
        <topology evidence="1">Multi-pass membrane protein</topology>
    </subcellularLocation>
</comment>
<feature type="region of interest" description="Disordered" evidence="6">
    <location>
        <begin position="193"/>
        <end position="243"/>
    </location>
</feature>
<feature type="transmembrane region" description="Helical" evidence="7">
    <location>
        <begin position="421"/>
        <end position="443"/>
    </location>
</feature>
<dbReference type="eggNOG" id="KOG3762">
    <property type="taxonomic scope" value="Eukaryota"/>
</dbReference>
<dbReference type="InterPro" id="IPR036259">
    <property type="entry name" value="MFS_trans_sf"/>
</dbReference>
<dbReference type="Gene3D" id="1.20.1250.20">
    <property type="entry name" value="MFS general substrate transporter like domains"/>
    <property type="match status" value="2"/>
</dbReference>
<dbReference type="InterPro" id="IPR024989">
    <property type="entry name" value="MFS_assoc_dom"/>
</dbReference>
<feature type="transmembrane region" description="Helical" evidence="7">
    <location>
        <begin position="501"/>
        <end position="524"/>
    </location>
</feature>
<dbReference type="InParanoid" id="A0A067QW62"/>
<dbReference type="Proteomes" id="UP000027135">
    <property type="component" value="Unassembled WGS sequence"/>
</dbReference>
<sequence>MSETTKSTERNQSKYIIMKNDRNNLVSLKVLLFCFFGGIGCIFPFLPLHMRKVGLTAIESQIVSAVAPLVALLGPWVACPLADRLNDLRANNGRGMRVMLVVIMLLAAVFYALLMCIPTVTRFDSDHKPAVSFVCGPEGAMLHHERCNDPACHSWDKDEVGELNIMNCHYDCESEYAEIQKFGLLDVHTTSTTTEETLDLDDDMEGSGDTNEPSLEVSPEDVEDDQFLEDDDNGRERREVNDSIIPEPPHLCYTDLNGEINCKVYTKYSKIISVNVSLFSDELNPRGQYCHYDLIGGGSGSKNFSCRIPANLPGRMVNKTCIVRCDVEQEDDDSLLAGSPCQRIRGNPTTTFWTYLVVRSVADIFPTAALALLAALIVVGTHETSIGHGDVGRQLAWGWIGLATSGLIMGFLSLLEFGQPHYWLQFVGCAVLMTCACVTVVFAKSLPLGQPDWWWHARGSRTLGLHQYSWELAALTLILILLGIFWSALDSYLPWHLNELLGSELLLCLTLTAGALPAIPVMWFSEQVVDYCGHSNLLITAFIFYIVRYTALYALWSPWWLLLCCEALEFLTLSLAWLAAILYLRHLVPRHLTATGQSLAVTAHFCIGRSIGSIIAGALSSDESGAGSLTYLYQAGAVAAAVVATTYFVVYHCCFKPHCLSPRSTRGSASRPGAPSEPTTNGTYTPLRVYHNAGTDGQKTQHRY</sequence>
<dbReference type="SUPFAM" id="SSF103473">
    <property type="entry name" value="MFS general substrate transporter"/>
    <property type="match status" value="1"/>
</dbReference>
<protein>
    <submittedName>
        <fullName evidence="9">Major facilitator superfamily domain-containing protein 6</fullName>
    </submittedName>
</protein>
<dbReference type="OMA" id="LCASQMP"/>
<feature type="compositionally biased region" description="Acidic residues" evidence="6">
    <location>
        <begin position="196"/>
        <end position="206"/>
    </location>
</feature>
<evidence type="ECO:0000256" key="7">
    <source>
        <dbReference type="SAM" id="Phobius"/>
    </source>
</evidence>
<evidence type="ECO:0000256" key="1">
    <source>
        <dbReference type="ARBA" id="ARBA00004141"/>
    </source>
</evidence>
<keyword evidence="10" id="KW-1185">Reference proteome</keyword>
<feature type="transmembrane region" description="Helical" evidence="7">
    <location>
        <begin position="536"/>
        <end position="554"/>
    </location>
</feature>
<feature type="transmembrane region" description="Helical" evidence="7">
    <location>
        <begin position="395"/>
        <end position="415"/>
    </location>
</feature>
<feature type="transmembrane region" description="Helical" evidence="7">
    <location>
        <begin position="364"/>
        <end position="383"/>
    </location>
</feature>
<feature type="region of interest" description="Disordered" evidence="6">
    <location>
        <begin position="666"/>
        <end position="704"/>
    </location>
</feature>
<feature type="transmembrane region" description="Helical" evidence="7">
    <location>
        <begin position="596"/>
        <end position="619"/>
    </location>
</feature>
<feature type="transmembrane region" description="Helical" evidence="7">
    <location>
        <begin position="58"/>
        <end position="78"/>
    </location>
</feature>
<feature type="transmembrane region" description="Helical" evidence="7">
    <location>
        <begin position="560"/>
        <end position="584"/>
    </location>
</feature>
<evidence type="ECO:0000256" key="2">
    <source>
        <dbReference type="ARBA" id="ARBA00005241"/>
    </source>
</evidence>
<organism evidence="9 10">
    <name type="scientific">Zootermopsis nevadensis</name>
    <name type="common">Dampwood termite</name>
    <dbReference type="NCBI Taxonomy" id="136037"/>
    <lineage>
        <taxon>Eukaryota</taxon>
        <taxon>Metazoa</taxon>
        <taxon>Ecdysozoa</taxon>
        <taxon>Arthropoda</taxon>
        <taxon>Hexapoda</taxon>
        <taxon>Insecta</taxon>
        <taxon>Pterygota</taxon>
        <taxon>Neoptera</taxon>
        <taxon>Polyneoptera</taxon>
        <taxon>Dictyoptera</taxon>
        <taxon>Blattodea</taxon>
        <taxon>Blattoidea</taxon>
        <taxon>Termitoidae</taxon>
        <taxon>Termopsidae</taxon>
        <taxon>Zootermopsis</taxon>
    </lineage>
</organism>